<accession>A0A1H6AGG8</accession>
<proteinExistence type="inferred from homology"/>
<evidence type="ECO:0000256" key="6">
    <source>
        <dbReference type="SAM" id="MobiDB-lite"/>
    </source>
</evidence>
<dbReference type="EMBL" id="FNVO01000005">
    <property type="protein sequence ID" value="SEG47167.1"/>
    <property type="molecule type" value="Genomic_DNA"/>
</dbReference>
<dbReference type="Gene3D" id="1.10.150.290">
    <property type="entry name" value="S-adenosyl-L-methionine-dependent methyltransferases"/>
    <property type="match status" value="1"/>
</dbReference>
<keyword evidence="2 5" id="KW-0489">Methyltransferase</keyword>
<comment type="catalytic activity">
    <reaction evidence="5">
        <text>trans-aconitate + S-adenosyl-L-methionine = (E)-3-(methoxycarbonyl)pent-2-enedioate + S-adenosyl-L-homocysteine</text>
        <dbReference type="Rhea" id="RHEA:14969"/>
        <dbReference type="ChEBI" id="CHEBI:15708"/>
        <dbReference type="ChEBI" id="CHEBI:57470"/>
        <dbReference type="ChEBI" id="CHEBI:57856"/>
        <dbReference type="ChEBI" id="CHEBI:59789"/>
        <dbReference type="EC" id="2.1.1.144"/>
    </reaction>
</comment>
<dbReference type="EC" id="2.1.1.144" evidence="5"/>
<gene>
    <name evidence="5" type="primary">tam</name>
    <name evidence="7" type="ORF">SAMN04489712_105405</name>
</gene>
<protein>
    <recommendedName>
        <fullName evidence="5">Trans-aconitate 2-methyltransferase</fullName>
        <ecNumber evidence="5">2.1.1.144</ecNumber>
    </recommendedName>
</protein>
<dbReference type="GO" id="GO:0032259">
    <property type="term" value="P:methylation"/>
    <property type="evidence" value="ECO:0007669"/>
    <property type="project" value="UniProtKB-KW"/>
</dbReference>
<dbReference type="Proteomes" id="UP000236723">
    <property type="component" value="Unassembled WGS sequence"/>
</dbReference>
<dbReference type="RefSeq" id="WP_103938357.1">
    <property type="nucleotide sequence ID" value="NZ_FNVO01000005.1"/>
</dbReference>
<comment type="similarity">
    <text evidence="5">Belongs to the methyltransferase superfamily. Tam family.</text>
</comment>
<evidence type="ECO:0000313" key="7">
    <source>
        <dbReference type="EMBL" id="SEG47167.1"/>
    </source>
</evidence>
<dbReference type="AlphaFoldDB" id="A0A1H6AGG8"/>
<dbReference type="OrthoDB" id="9795085at2"/>
<keyword evidence="1 5" id="KW-0963">Cytoplasm</keyword>
<dbReference type="GO" id="GO:0030798">
    <property type="term" value="F:trans-aconitate 2-methyltransferase activity"/>
    <property type="evidence" value="ECO:0007669"/>
    <property type="project" value="UniProtKB-UniRule"/>
</dbReference>
<dbReference type="NCBIfam" id="NF010703">
    <property type="entry name" value="PRK14103.1"/>
    <property type="match status" value="1"/>
</dbReference>
<keyword evidence="4 5" id="KW-0949">S-adenosyl-L-methionine</keyword>
<dbReference type="PANTHER" id="PTHR43861:SF1">
    <property type="entry name" value="TRANS-ACONITATE 2-METHYLTRANSFERASE"/>
    <property type="match status" value="1"/>
</dbReference>
<organism evidence="7 8">
    <name type="scientific">Thermomonospora echinospora</name>
    <dbReference type="NCBI Taxonomy" id="1992"/>
    <lineage>
        <taxon>Bacteria</taxon>
        <taxon>Bacillati</taxon>
        <taxon>Actinomycetota</taxon>
        <taxon>Actinomycetes</taxon>
        <taxon>Streptosporangiales</taxon>
        <taxon>Thermomonosporaceae</taxon>
        <taxon>Thermomonospora</taxon>
    </lineage>
</organism>
<dbReference type="HAMAP" id="MF_00560">
    <property type="entry name" value="Tran_acon_Me_trans"/>
    <property type="match status" value="1"/>
</dbReference>
<feature type="region of interest" description="Disordered" evidence="6">
    <location>
        <begin position="100"/>
        <end position="123"/>
    </location>
</feature>
<dbReference type="SUPFAM" id="SSF53335">
    <property type="entry name" value="S-adenosyl-L-methionine-dependent methyltransferases"/>
    <property type="match status" value="1"/>
</dbReference>
<evidence type="ECO:0000256" key="1">
    <source>
        <dbReference type="ARBA" id="ARBA00022490"/>
    </source>
</evidence>
<evidence type="ECO:0000256" key="2">
    <source>
        <dbReference type="ARBA" id="ARBA00022603"/>
    </source>
</evidence>
<dbReference type="InterPro" id="IPR023149">
    <property type="entry name" value="Trans_acon_MeTrfase_C"/>
</dbReference>
<dbReference type="GO" id="GO:0005737">
    <property type="term" value="C:cytoplasm"/>
    <property type="evidence" value="ECO:0007669"/>
    <property type="project" value="UniProtKB-SubCell"/>
</dbReference>
<dbReference type="InterPro" id="IPR023506">
    <property type="entry name" value="Trans-aconitate_MeTrfase"/>
</dbReference>
<dbReference type="CDD" id="cd02440">
    <property type="entry name" value="AdoMet_MTases"/>
    <property type="match status" value="1"/>
</dbReference>
<evidence type="ECO:0000313" key="8">
    <source>
        <dbReference type="Proteomes" id="UP000236723"/>
    </source>
</evidence>
<sequence>MSRETVAAGRGPVWDPAQYAVFGAERGRAFAELVGRIPLRDPAHVVDLGCGSGELTMLLADRWPGARIDALDGSPEMIARATASGTAGREAVIGLPAREDAADAPGRESAAGGQEPTTAGSGAAAERVRFAVGDVRTWRPGRPVDVIVSNAVLQWVPEHEELLVRWAGDLAPGGCLAFQVPGNYEAPSHMLLREVCRSARWRDRLADALHWRPVRDAAGYLELLAGLGCAVDAWETTYVQVLQGEDAVLEWVKGTALRPVLSALDERKAEEFLAEYGARLREAYPPRPYGTVFPFRRIFVVARRPEAGVGPPP</sequence>
<keyword evidence="8" id="KW-1185">Reference proteome</keyword>
<evidence type="ECO:0000256" key="3">
    <source>
        <dbReference type="ARBA" id="ARBA00022679"/>
    </source>
</evidence>
<dbReference type="InterPro" id="IPR029063">
    <property type="entry name" value="SAM-dependent_MTases_sf"/>
</dbReference>
<evidence type="ECO:0000256" key="5">
    <source>
        <dbReference type="HAMAP-Rule" id="MF_00560"/>
    </source>
</evidence>
<name>A0A1H6AGG8_9ACTN</name>
<reference evidence="8" key="1">
    <citation type="submission" date="2016-10" db="EMBL/GenBank/DDBJ databases">
        <authorList>
            <person name="Varghese N."/>
            <person name="Submissions S."/>
        </authorList>
    </citation>
    <scope>NUCLEOTIDE SEQUENCE [LARGE SCALE GENOMIC DNA]</scope>
    <source>
        <strain evidence="8">DSM 43163</strain>
    </source>
</reference>
<keyword evidence="3 5" id="KW-0808">Transferase</keyword>
<evidence type="ECO:0000256" key="4">
    <source>
        <dbReference type="ARBA" id="ARBA00022691"/>
    </source>
</evidence>
<dbReference type="PANTHER" id="PTHR43861">
    <property type="entry name" value="TRANS-ACONITATE 2-METHYLTRANSFERASE-RELATED"/>
    <property type="match status" value="1"/>
</dbReference>
<dbReference type="Pfam" id="PF13489">
    <property type="entry name" value="Methyltransf_23"/>
    <property type="match status" value="1"/>
</dbReference>
<comment type="function">
    <text evidence="5">Catalyzes the S-adenosylmethionine monomethyl esterification of trans-aconitate.</text>
</comment>
<dbReference type="Gene3D" id="3.40.50.150">
    <property type="entry name" value="Vaccinia Virus protein VP39"/>
    <property type="match status" value="2"/>
</dbReference>
<comment type="subcellular location">
    <subcellularLocation>
        <location evidence="5">Cytoplasm</location>
    </subcellularLocation>
</comment>